<dbReference type="Proteomes" id="UP000184108">
    <property type="component" value="Unassembled WGS sequence"/>
</dbReference>
<organism evidence="1 2">
    <name type="scientific">Chryseobacterium vrystaatense</name>
    <dbReference type="NCBI Taxonomy" id="307480"/>
    <lineage>
        <taxon>Bacteria</taxon>
        <taxon>Pseudomonadati</taxon>
        <taxon>Bacteroidota</taxon>
        <taxon>Flavobacteriia</taxon>
        <taxon>Flavobacteriales</taxon>
        <taxon>Weeksellaceae</taxon>
        <taxon>Chryseobacterium group</taxon>
        <taxon>Chryseobacterium</taxon>
    </lineage>
</organism>
<evidence type="ECO:0000313" key="1">
    <source>
        <dbReference type="EMBL" id="SHF08500.1"/>
    </source>
</evidence>
<proteinExistence type="predicted"/>
<dbReference type="AlphaFoldDB" id="A0A1M4YRU2"/>
<gene>
    <name evidence="1" type="ORF">SAMN02787073_1361</name>
</gene>
<accession>A0A1M4YRU2</accession>
<sequence length="158" mass="17575">MKHTIVLINLIFIISNTGCFPQQKTEKPGNKSTITMKIEKIEKVELAENTRGINQQVTFTPDSKTVVYNGEKTTYPVSSVEWKNIVQEAEVIDLPKIAGLESPTTERYSDQALSAVITITSNGKIYTSGTFDDGRPPKQLEALYKQMTNPKGSPKKKP</sequence>
<dbReference type="EMBL" id="FQVE01000002">
    <property type="protein sequence ID" value="SHF08500.1"/>
    <property type="molecule type" value="Genomic_DNA"/>
</dbReference>
<protein>
    <submittedName>
        <fullName evidence="1">Uncharacterized protein</fullName>
    </submittedName>
</protein>
<name>A0A1M4YRU2_9FLAO</name>
<reference evidence="2" key="1">
    <citation type="submission" date="2016-11" db="EMBL/GenBank/DDBJ databases">
        <authorList>
            <person name="Varghese N."/>
            <person name="Submissions S."/>
        </authorList>
    </citation>
    <scope>NUCLEOTIDE SEQUENCE [LARGE SCALE GENOMIC DNA]</scope>
    <source>
        <strain evidence="2">YR203</strain>
    </source>
</reference>
<evidence type="ECO:0000313" key="2">
    <source>
        <dbReference type="Proteomes" id="UP000184108"/>
    </source>
</evidence>